<gene>
    <name evidence="2" type="ORF">EYF80_019824</name>
</gene>
<evidence type="ECO:0000313" key="3">
    <source>
        <dbReference type="Proteomes" id="UP000314294"/>
    </source>
</evidence>
<keyword evidence="3" id="KW-1185">Reference proteome</keyword>
<comment type="caution">
    <text evidence="2">The sequence shown here is derived from an EMBL/GenBank/DDBJ whole genome shotgun (WGS) entry which is preliminary data.</text>
</comment>
<proteinExistence type="predicted"/>
<name>A0A4Z2HWJ2_9TELE</name>
<accession>A0A4Z2HWJ2</accession>
<dbReference type="EMBL" id="SRLO01000169">
    <property type="protein sequence ID" value="TNN69951.1"/>
    <property type="molecule type" value="Genomic_DNA"/>
</dbReference>
<evidence type="ECO:0000313" key="2">
    <source>
        <dbReference type="EMBL" id="TNN69951.1"/>
    </source>
</evidence>
<dbReference type="Proteomes" id="UP000314294">
    <property type="component" value="Unassembled WGS sequence"/>
</dbReference>
<evidence type="ECO:0000256" key="1">
    <source>
        <dbReference type="SAM" id="MobiDB-lite"/>
    </source>
</evidence>
<dbReference type="AlphaFoldDB" id="A0A4Z2HWJ2"/>
<organism evidence="2 3">
    <name type="scientific">Liparis tanakae</name>
    <name type="common">Tanaka's snailfish</name>
    <dbReference type="NCBI Taxonomy" id="230148"/>
    <lineage>
        <taxon>Eukaryota</taxon>
        <taxon>Metazoa</taxon>
        <taxon>Chordata</taxon>
        <taxon>Craniata</taxon>
        <taxon>Vertebrata</taxon>
        <taxon>Euteleostomi</taxon>
        <taxon>Actinopterygii</taxon>
        <taxon>Neopterygii</taxon>
        <taxon>Teleostei</taxon>
        <taxon>Neoteleostei</taxon>
        <taxon>Acanthomorphata</taxon>
        <taxon>Eupercaria</taxon>
        <taxon>Perciformes</taxon>
        <taxon>Cottioidei</taxon>
        <taxon>Cottales</taxon>
        <taxon>Liparidae</taxon>
        <taxon>Liparis</taxon>
    </lineage>
</organism>
<protein>
    <submittedName>
        <fullName evidence="2">Uncharacterized protein</fullName>
    </submittedName>
</protein>
<feature type="region of interest" description="Disordered" evidence="1">
    <location>
        <begin position="52"/>
        <end position="84"/>
    </location>
</feature>
<reference evidence="2 3" key="1">
    <citation type="submission" date="2019-03" db="EMBL/GenBank/DDBJ databases">
        <title>First draft genome of Liparis tanakae, snailfish: a comprehensive survey of snailfish specific genes.</title>
        <authorList>
            <person name="Kim W."/>
            <person name="Song I."/>
            <person name="Jeong J.-H."/>
            <person name="Kim D."/>
            <person name="Kim S."/>
            <person name="Ryu S."/>
            <person name="Song J.Y."/>
            <person name="Lee S.K."/>
        </authorList>
    </citation>
    <scope>NUCLEOTIDE SEQUENCE [LARGE SCALE GENOMIC DNA]</scope>
    <source>
        <tissue evidence="2">Muscle</tissue>
    </source>
</reference>
<sequence>MCVTAERLRWTSTAFDVLIHSTFDLQTGIHPCRREDPAPLLLASRLETLSPHTAPHTSCALPHPLSKQVPSVSPRHYGTNARAN</sequence>